<keyword evidence="3 6" id="KW-0812">Transmembrane</keyword>
<dbReference type="SUPFAM" id="SSF81342">
    <property type="entry name" value="Transmembrane di-heme cytochromes"/>
    <property type="match status" value="1"/>
</dbReference>
<dbReference type="Pfam" id="PF01292">
    <property type="entry name" value="Ni_hydr_CYTB"/>
    <property type="match status" value="1"/>
</dbReference>
<keyword evidence="4 6" id="KW-1133">Transmembrane helix</keyword>
<keyword evidence="2" id="KW-1003">Cell membrane</keyword>
<evidence type="ECO:0000259" key="7">
    <source>
        <dbReference type="Pfam" id="PF01292"/>
    </source>
</evidence>
<comment type="subcellular location">
    <subcellularLocation>
        <location evidence="1">Cell membrane</location>
        <topology evidence="1">Multi-pass membrane protein</topology>
    </subcellularLocation>
</comment>
<accession>A0ABQ2LGH7</accession>
<dbReference type="RefSeq" id="WP_150006351.1">
    <property type="nucleotide sequence ID" value="NZ_BMOV01000015.1"/>
</dbReference>
<evidence type="ECO:0000256" key="6">
    <source>
        <dbReference type="SAM" id="Phobius"/>
    </source>
</evidence>
<name>A0ABQ2LGH7_9PROT</name>
<evidence type="ECO:0000256" key="1">
    <source>
        <dbReference type="ARBA" id="ARBA00004651"/>
    </source>
</evidence>
<feature type="transmembrane region" description="Helical" evidence="6">
    <location>
        <begin position="23"/>
        <end position="41"/>
    </location>
</feature>
<feature type="transmembrane region" description="Helical" evidence="6">
    <location>
        <begin position="108"/>
        <end position="128"/>
    </location>
</feature>
<feature type="domain" description="Cytochrome b561 bacterial/Ni-hydrogenase" evidence="7">
    <location>
        <begin position="20"/>
        <end position="221"/>
    </location>
</feature>
<dbReference type="PANTHER" id="PTHR30485:SF2">
    <property type="entry name" value="BLL0597 PROTEIN"/>
    <property type="match status" value="1"/>
</dbReference>
<keyword evidence="5 6" id="KW-0472">Membrane</keyword>
<keyword evidence="9" id="KW-1185">Reference proteome</keyword>
<proteinExistence type="predicted"/>
<dbReference type="InterPro" id="IPR016174">
    <property type="entry name" value="Di-haem_cyt_TM"/>
</dbReference>
<gene>
    <name evidence="8" type="ORF">GCM10007972_27280</name>
</gene>
<feature type="transmembrane region" description="Helical" evidence="6">
    <location>
        <begin position="187"/>
        <end position="209"/>
    </location>
</feature>
<protein>
    <submittedName>
        <fullName evidence="8">Cytochrome b561</fullName>
    </submittedName>
</protein>
<dbReference type="PANTHER" id="PTHR30485">
    <property type="entry name" value="NI/FE-HYDROGENASE 1 B-TYPE CYTOCHROME SUBUNIT"/>
    <property type="match status" value="1"/>
</dbReference>
<sequence length="226" mass="24928">MTQNATDISTPVSGAATVKVWDIFVRVSHWTVTVAFFIAYFTEDDILTLHVWAGYTIGVFVVLHIVWGGVGPKHARFSDFMYRPFKVWQYLLKLISFRAKRYLGHSPAGGAMTFALLIGLAATVWTGLELYAAEENAGPLASISRQITPVVHSEAALIAYARADDGNDRDEKHGKDDGGLWEDLHELLANLTLTLVIIHIGGVLLASIVHRENLARAMVTGRKRAE</sequence>
<dbReference type="InterPro" id="IPR051542">
    <property type="entry name" value="Hydrogenase_cytochrome"/>
</dbReference>
<feature type="transmembrane region" description="Helical" evidence="6">
    <location>
        <begin position="47"/>
        <end position="67"/>
    </location>
</feature>
<dbReference type="InterPro" id="IPR011577">
    <property type="entry name" value="Cyt_b561_bac/Ni-Hgenase"/>
</dbReference>
<comment type="caution">
    <text evidence="8">The sequence shown here is derived from an EMBL/GenBank/DDBJ whole genome shotgun (WGS) entry which is preliminary data.</text>
</comment>
<reference evidence="9" key="1">
    <citation type="journal article" date="2019" name="Int. J. Syst. Evol. Microbiol.">
        <title>The Global Catalogue of Microorganisms (GCM) 10K type strain sequencing project: providing services to taxonomists for standard genome sequencing and annotation.</title>
        <authorList>
            <consortium name="The Broad Institute Genomics Platform"/>
            <consortium name="The Broad Institute Genome Sequencing Center for Infectious Disease"/>
            <person name="Wu L."/>
            <person name="Ma J."/>
        </authorList>
    </citation>
    <scope>NUCLEOTIDE SEQUENCE [LARGE SCALE GENOMIC DNA]</scope>
    <source>
        <strain evidence="9">JCM 17843</strain>
    </source>
</reference>
<dbReference type="Gene3D" id="1.20.950.20">
    <property type="entry name" value="Transmembrane di-heme cytochromes, Chain C"/>
    <property type="match status" value="1"/>
</dbReference>
<evidence type="ECO:0000313" key="9">
    <source>
        <dbReference type="Proteomes" id="UP000602381"/>
    </source>
</evidence>
<evidence type="ECO:0000313" key="8">
    <source>
        <dbReference type="EMBL" id="GGO17309.1"/>
    </source>
</evidence>
<evidence type="ECO:0000256" key="5">
    <source>
        <dbReference type="ARBA" id="ARBA00023136"/>
    </source>
</evidence>
<evidence type="ECO:0000256" key="4">
    <source>
        <dbReference type="ARBA" id="ARBA00022989"/>
    </source>
</evidence>
<organism evidence="8 9">
    <name type="scientific">Iodidimonas muriae</name>
    <dbReference type="NCBI Taxonomy" id="261467"/>
    <lineage>
        <taxon>Bacteria</taxon>
        <taxon>Pseudomonadati</taxon>
        <taxon>Pseudomonadota</taxon>
        <taxon>Alphaproteobacteria</taxon>
        <taxon>Iodidimonadales</taxon>
        <taxon>Iodidimonadaceae</taxon>
        <taxon>Iodidimonas</taxon>
    </lineage>
</organism>
<dbReference type="Proteomes" id="UP000602381">
    <property type="component" value="Unassembled WGS sequence"/>
</dbReference>
<evidence type="ECO:0000256" key="3">
    <source>
        <dbReference type="ARBA" id="ARBA00022692"/>
    </source>
</evidence>
<evidence type="ECO:0000256" key="2">
    <source>
        <dbReference type="ARBA" id="ARBA00022475"/>
    </source>
</evidence>
<dbReference type="EMBL" id="BMOV01000015">
    <property type="protein sequence ID" value="GGO17309.1"/>
    <property type="molecule type" value="Genomic_DNA"/>
</dbReference>